<evidence type="ECO:0000313" key="9">
    <source>
        <dbReference type="Proteomes" id="UP001610728"/>
    </source>
</evidence>
<dbReference type="CDD" id="cd00067">
    <property type="entry name" value="GAL4"/>
    <property type="match status" value="1"/>
</dbReference>
<dbReference type="RefSeq" id="XP_070859492.1">
    <property type="nucleotide sequence ID" value="XM_071002603.1"/>
</dbReference>
<organism evidence="8 9">
    <name type="scientific">Ceratocystis lukuohia</name>
    <dbReference type="NCBI Taxonomy" id="2019550"/>
    <lineage>
        <taxon>Eukaryota</taxon>
        <taxon>Fungi</taxon>
        <taxon>Dikarya</taxon>
        <taxon>Ascomycota</taxon>
        <taxon>Pezizomycotina</taxon>
        <taxon>Sordariomycetes</taxon>
        <taxon>Hypocreomycetidae</taxon>
        <taxon>Microascales</taxon>
        <taxon>Ceratocystidaceae</taxon>
        <taxon>Ceratocystis</taxon>
    </lineage>
</organism>
<reference evidence="8 9" key="1">
    <citation type="submission" date="2020-05" db="EMBL/GenBank/DDBJ databases">
        <title>Ceratocystis lukuohia genome.</title>
        <authorList>
            <person name="Harrington T.C."/>
            <person name="Kim K."/>
            <person name="Mayers C.G."/>
        </authorList>
    </citation>
    <scope>NUCLEOTIDE SEQUENCE [LARGE SCALE GENOMIC DNA]</scope>
    <source>
        <strain evidence="8 9">C4212</strain>
    </source>
</reference>
<dbReference type="PANTHER" id="PTHR31845:SF10">
    <property type="entry name" value="ZN(II)2CYS6 TRANSCRIPTION FACTOR (EUROFUNG)"/>
    <property type="match status" value="1"/>
</dbReference>
<feature type="compositionally biased region" description="Low complexity" evidence="6">
    <location>
        <begin position="610"/>
        <end position="619"/>
    </location>
</feature>
<evidence type="ECO:0000256" key="5">
    <source>
        <dbReference type="ARBA" id="ARBA00023242"/>
    </source>
</evidence>
<comment type="subcellular location">
    <subcellularLocation>
        <location evidence="1">Nucleus</location>
    </subcellularLocation>
</comment>
<feature type="compositionally biased region" description="Low complexity" evidence="6">
    <location>
        <begin position="83"/>
        <end position="109"/>
    </location>
</feature>
<dbReference type="SMART" id="SM00066">
    <property type="entry name" value="GAL4"/>
    <property type="match status" value="1"/>
</dbReference>
<feature type="domain" description="Zn(2)-C6 fungal-type" evidence="7">
    <location>
        <begin position="12"/>
        <end position="43"/>
    </location>
</feature>
<accession>A0ABR4MJ41</accession>
<dbReference type="PANTHER" id="PTHR31845">
    <property type="entry name" value="FINGER DOMAIN PROTEIN, PUTATIVE-RELATED"/>
    <property type="match status" value="1"/>
</dbReference>
<keyword evidence="3" id="KW-0238">DNA-binding</keyword>
<feature type="region of interest" description="Disordered" evidence="6">
    <location>
        <begin position="78"/>
        <end position="109"/>
    </location>
</feature>
<keyword evidence="4" id="KW-0804">Transcription</keyword>
<dbReference type="InterPro" id="IPR036864">
    <property type="entry name" value="Zn2-C6_fun-type_DNA-bd_sf"/>
</dbReference>
<dbReference type="InterPro" id="IPR051089">
    <property type="entry name" value="prtT"/>
</dbReference>
<dbReference type="InterPro" id="IPR001138">
    <property type="entry name" value="Zn2Cys6_DnaBD"/>
</dbReference>
<gene>
    <name evidence="8" type="ORF">HOO65_040649</name>
</gene>
<name>A0ABR4MJ41_9PEZI</name>
<evidence type="ECO:0000313" key="8">
    <source>
        <dbReference type="EMBL" id="KAL2888312.1"/>
    </source>
</evidence>
<evidence type="ECO:0000259" key="7">
    <source>
        <dbReference type="PROSITE" id="PS00463"/>
    </source>
</evidence>
<dbReference type="EMBL" id="JABSNW010000004">
    <property type="protein sequence ID" value="KAL2888312.1"/>
    <property type="molecule type" value="Genomic_DNA"/>
</dbReference>
<feature type="region of interest" description="Disordered" evidence="6">
    <location>
        <begin position="156"/>
        <end position="218"/>
    </location>
</feature>
<keyword evidence="2" id="KW-0805">Transcription regulation</keyword>
<evidence type="ECO:0000256" key="2">
    <source>
        <dbReference type="ARBA" id="ARBA00023015"/>
    </source>
</evidence>
<comment type="caution">
    <text evidence="8">The sequence shown here is derived from an EMBL/GenBank/DDBJ whole genome shotgun (WGS) entry which is preliminary data.</text>
</comment>
<evidence type="ECO:0000256" key="6">
    <source>
        <dbReference type="SAM" id="MobiDB-lite"/>
    </source>
</evidence>
<dbReference type="SUPFAM" id="SSF57701">
    <property type="entry name" value="Zn2/Cys6 DNA-binding domain"/>
    <property type="match status" value="1"/>
</dbReference>
<protein>
    <recommendedName>
        <fullName evidence="7">Zn(2)-C6 fungal-type domain-containing protein</fullName>
    </recommendedName>
</protein>
<dbReference type="GeneID" id="98118425"/>
<keyword evidence="5" id="KW-0539">Nucleus</keyword>
<keyword evidence="9" id="KW-1185">Reference proteome</keyword>
<dbReference type="Proteomes" id="UP001610728">
    <property type="component" value="Unassembled WGS sequence"/>
</dbReference>
<sequence length="790" mass="85228">MSDQPRTKGPRACITCAKAKARCIPGLPGATRCQRCNRLDKICENQEPAPPRPKKAPKLTRVSELERRLNDLTAKLQATQGNHAVGSSAASSSGVAGSHSPAPASRSPSLTAEIRMASIEQHDELPNKRRKNTNLGESIMADHRFNHIFPHQDSVLPSAETSSLSPNSGGAIPRSPSMGSPVASGPAPSSASHPSMSTSTSASATTTTATSASTPVPGPARVWPICTSPEAADLLAIYRESREPLFPFVIVPKAMDATELARTRPLLFRAVMMVALFYDGSHQATAMQELLETLIAASFLGKPQRNLDLLQALQLLICWVQFDLNGFQTTNLIFLMRGITASMAPKNPINSAPDSRMLEHLRAFVGVYYINTFVFTTNKRLDVFMDTAAIDNWCSIIEMHNELPSDELLVHLVRIQRLAQIISVTVSSSNDDRLATGVPPAPLSMVVHGLQQQLQDFKAGLPLHLRSSSAINTHVSIAEILLYEIAVSDAISSQLLASQRIQLLWNCATAIKSYMMHRFPADRQTPPDPTKQPTSVCLSCYDFAFAILTSLKLLLLRFPGWDRVQVSQHLELGPAIDMQVREMEDFIESRTMRHRKQHAEEPRQISACPGSSSGSGWGSSELNASGWAAAALSSVKTSAPPMPDPLKRLVMTLKNLRIMLNKEMELIVQETRTLGIPGVGSAAASTRAAAAAADSAFNSSAPEIGGGPLLENLDAYQQQQSQGQPQAPAVGASGIPQMIISQNAVISQQQAAAPPLIPTDVSHLHGLDPIFSDIESSLWSEFAGEGMWAA</sequence>
<feature type="compositionally biased region" description="Polar residues" evidence="6">
    <location>
        <begin position="159"/>
        <end position="168"/>
    </location>
</feature>
<evidence type="ECO:0000256" key="1">
    <source>
        <dbReference type="ARBA" id="ARBA00004123"/>
    </source>
</evidence>
<proteinExistence type="predicted"/>
<feature type="region of interest" description="Disordered" evidence="6">
    <location>
        <begin position="592"/>
        <end position="619"/>
    </location>
</feature>
<evidence type="ECO:0000256" key="3">
    <source>
        <dbReference type="ARBA" id="ARBA00023125"/>
    </source>
</evidence>
<evidence type="ECO:0000256" key="4">
    <source>
        <dbReference type="ARBA" id="ARBA00023163"/>
    </source>
</evidence>
<dbReference type="PROSITE" id="PS00463">
    <property type="entry name" value="ZN2_CY6_FUNGAL_1"/>
    <property type="match status" value="1"/>
</dbReference>
<feature type="compositionally biased region" description="Low complexity" evidence="6">
    <location>
        <begin position="175"/>
        <end position="215"/>
    </location>
</feature>
<dbReference type="Gene3D" id="4.10.240.10">
    <property type="entry name" value="Zn(2)-C6 fungal-type DNA-binding domain"/>
    <property type="match status" value="1"/>
</dbReference>